<evidence type="ECO:0000313" key="4">
    <source>
        <dbReference type="Proteomes" id="UP000186922"/>
    </source>
</evidence>
<keyword evidence="4" id="KW-1185">Reference proteome</keyword>
<sequence>MAMRSDKHSTSSGANKEAKYERVEKIDVDKAGHTNLRDVREDRGGEDPALNFQDKRPAGLVPGAAVGMIPTQSSETEVRSASSLSSGRASDQYAGRTSSMSSHTSGSSTVGSHTHGSIRHDSASMDSGVASGGAGAYSYQRTEVTSTSGAGPRLGGLQRTVIVPPGPHSQIHEQTDIIRHKTATQSETHMIQVPVTTFGSTNMESVRTGYTVTEDKPLTIAAPVLAQPIHTRLDVQLGGGASAEIHAGTTVDLSAIQGQDLGPEEYARYRAKVEALAREDEREAGLRAAEYRTEVERDAETIRQILERQHIRDLEFRREMIEHQVDRQEREIQLEAEYAMRALEMERQAARKALETAKAQTHVDVRVDTAIGTTISKGAISTSAEKKSTSQVGPTTVTSTKTVTERSSTASRI</sequence>
<evidence type="ECO:0000256" key="2">
    <source>
        <dbReference type="SAM" id="MobiDB-lite"/>
    </source>
</evidence>
<feature type="compositionally biased region" description="Low complexity" evidence="2">
    <location>
        <begin position="97"/>
        <end position="115"/>
    </location>
</feature>
<dbReference type="AlphaFoldDB" id="A0A1D1VZY1"/>
<dbReference type="EMBL" id="BDGG01000014">
    <property type="protein sequence ID" value="GAV06915.1"/>
    <property type="molecule type" value="Genomic_DNA"/>
</dbReference>
<accession>A0A1D1VZY1</accession>
<organism evidence="3 4">
    <name type="scientific">Ramazzottius varieornatus</name>
    <name type="common">Water bear</name>
    <name type="synonym">Tardigrade</name>
    <dbReference type="NCBI Taxonomy" id="947166"/>
    <lineage>
        <taxon>Eukaryota</taxon>
        <taxon>Metazoa</taxon>
        <taxon>Ecdysozoa</taxon>
        <taxon>Tardigrada</taxon>
        <taxon>Eutardigrada</taxon>
        <taxon>Parachela</taxon>
        <taxon>Hypsibioidea</taxon>
        <taxon>Ramazzottiidae</taxon>
        <taxon>Ramazzottius</taxon>
    </lineage>
</organism>
<keyword evidence="1" id="KW-0175">Coiled coil</keyword>
<feature type="region of interest" description="Disordered" evidence="2">
    <location>
        <begin position="1"/>
        <end position="134"/>
    </location>
</feature>
<gene>
    <name evidence="3" type="primary">RvY_16824-1</name>
    <name evidence="3" type="synonym">RvY_16824.1</name>
    <name evidence="3" type="ORF">RvY_16824</name>
</gene>
<protein>
    <submittedName>
        <fullName evidence="3">CAHS14</fullName>
    </submittedName>
</protein>
<dbReference type="OrthoDB" id="10590680at2759"/>
<evidence type="ECO:0000256" key="1">
    <source>
        <dbReference type="SAM" id="Coils"/>
    </source>
</evidence>
<name>A0A1D1VZY1_RAMVA</name>
<proteinExistence type="predicted"/>
<evidence type="ECO:0000313" key="3">
    <source>
        <dbReference type="EMBL" id="GAV06915.1"/>
    </source>
</evidence>
<feature type="compositionally biased region" description="Basic and acidic residues" evidence="2">
    <location>
        <begin position="16"/>
        <end position="46"/>
    </location>
</feature>
<feature type="compositionally biased region" description="Low complexity" evidence="2">
    <location>
        <begin position="392"/>
        <end position="413"/>
    </location>
</feature>
<reference evidence="3 4" key="1">
    <citation type="journal article" date="2016" name="Nat. Commun.">
        <title>Extremotolerant tardigrade genome and improved radiotolerance of human cultured cells by tardigrade-unique protein.</title>
        <authorList>
            <person name="Hashimoto T."/>
            <person name="Horikawa D.D."/>
            <person name="Saito Y."/>
            <person name="Kuwahara H."/>
            <person name="Kozuka-Hata H."/>
            <person name="Shin-I T."/>
            <person name="Minakuchi Y."/>
            <person name="Ohishi K."/>
            <person name="Motoyama A."/>
            <person name="Aizu T."/>
            <person name="Enomoto A."/>
            <person name="Kondo K."/>
            <person name="Tanaka S."/>
            <person name="Hara Y."/>
            <person name="Koshikawa S."/>
            <person name="Sagara H."/>
            <person name="Miura T."/>
            <person name="Yokobori S."/>
            <person name="Miyagawa K."/>
            <person name="Suzuki Y."/>
            <person name="Kubo T."/>
            <person name="Oyama M."/>
            <person name="Kohara Y."/>
            <person name="Fujiyama A."/>
            <person name="Arakawa K."/>
            <person name="Katayama T."/>
            <person name="Toyoda A."/>
            <person name="Kunieda T."/>
        </authorList>
    </citation>
    <scope>NUCLEOTIDE SEQUENCE [LARGE SCALE GENOMIC DNA]</scope>
    <source>
        <strain evidence="3 4">YOKOZUNA-1</strain>
    </source>
</reference>
<comment type="caution">
    <text evidence="3">The sequence shown here is derived from an EMBL/GenBank/DDBJ whole genome shotgun (WGS) entry which is preliminary data.</text>
</comment>
<feature type="compositionally biased region" description="Low complexity" evidence="2">
    <location>
        <begin position="79"/>
        <end position="90"/>
    </location>
</feature>
<feature type="coiled-coil region" evidence="1">
    <location>
        <begin position="311"/>
        <end position="360"/>
    </location>
</feature>
<dbReference type="Proteomes" id="UP000186922">
    <property type="component" value="Unassembled WGS sequence"/>
</dbReference>
<feature type="region of interest" description="Disordered" evidence="2">
    <location>
        <begin position="380"/>
        <end position="413"/>
    </location>
</feature>
<dbReference type="SMR" id="A0A1D1VZY1"/>